<evidence type="ECO:0000256" key="1">
    <source>
        <dbReference type="ARBA" id="ARBA00008511"/>
    </source>
</evidence>
<organism evidence="4 5">
    <name type="scientific">Euplotes crassus</name>
    <dbReference type="NCBI Taxonomy" id="5936"/>
    <lineage>
        <taxon>Eukaryota</taxon>
        <taxon>Sar</taxon>
        <taxon>Alveolata</taxon>
        <taxon>Ciliophora</taxon>
        <taxon>Intramacronucleata</taxon>
        <taxon>Spirotrichea</taxon>
        <taxon>Hypotrichia</taxon>
        <taxon>Euplotida</taxon>
        <taxon>Euplotidae</taxon>
        <taxon>Moneuplotes</taxon>
    </lineage>
</organism>
<evidence type="ECO:0000313" key="5">
    <source>
        <dbReference type="Proteomes" id="UP001295684"/>
    </source>
</evidence>
<dbReference type="Pfam" id="PF08190">
    <property type="entry name" value="PIH1"/>
    <property type="match status" value="1"/>
</dbReference>
<proteinExistence type="inferred from homology"/>
<comment type="similarity">
    <text evidence="1">Belongs to the PIH1 family.</text>
</comment>
<dbReference type="EMBL" id="CAMPGE010008360">
    <property type="protein sequence ID" value="CAI2367262.1"/>
    <property type="molecule type" value="Genomic_DNA"/>
</dbReference>
<feature type="region of interest" description="Disordered" evidence="2">
    <location>
        <begin position="1"/>
        <end position="73"/>
    </location>
</feature>
<dbReference type="GO" id="GO:0005737">
    <property type="term" value="C:cytoplasm"/>
    <property type="evidence" value="ECO:0007669"/>
    <property type="project" value="TreeGrafter"/>
</dbReference>
<sequence>MDFWNELHQATESVRTGENTNDVPPELSHLPEHVRQNLTAGSSSGPGGSMPTSGNSLNRDPAFRNLPEHLKNSPFANLSREELTALYEKMKKDPNAYKTPTQNIDKEMRDKAMKEGKPYIDPEGGCTIQPNKCFVIKSKDQNGQKMFVNMTSHELVDPPQEKHLPDSDQPAVRIPLSLGEIREDFDKKGDPCRVVDVIWNPEAAKKAMKEPLYKQGLVELAFEYIKQKYELTLDLKYTVPKLKYKGKTVQFQRVRAKKDPKIEQLDSKTLSEEEQKEIQERSYSKVKEHETVVKQKRPDWKLYCVSHDLKEQLYNDQWWKDQILLDKLDLIPDPTKEEEDEDEDQEMQNFMDERQLKTEPIEEYDGLNDGFAYFVIVANLDLLMRGHAIKIITQDRKINIDVPNLYSLTVNLPLVFDKSDSKAYFDCKRRILCIVLPLEGLNKKTEAEELVEINGDIAEEKDQPKEVSTQEISDLKVDSDMLLELV</sequence>
<feature type="domain" description="PIH1 N-terminal" evidence="3">
    <location>
        <begin position="117"/>
        <end position="261"/>
    </location>
</feature>
<dbReference type="Proteomes" id="UP001295684">
    <property type="component" value="Unassembled WGS sequence"/>
</dbReference>
<name>A0AAD1UEB9_EUPCR</name>
<dbReference type="InterPro" id="IPR012981">
    <property type="entry name" value="PIH1_N"/>
</dbReference>
<evidence type="ECO:0000313" key="4">
    <source>
        <dbReference type="EMBL" id="CAI2367262.1"/>
    </source>
</evidence>
<evidence type="ECO:0000256" key="2">
    <source>
        <dbReference type="SAM" id="MobiDB-lite"/>
    </source>
</evidence>
<dbReference type="PANTHER" id="PTHR22997:SF0">
    <property type="entry name" value="PIH1 DOMAIN-CONTAINING PROTEIN 1"/>
    <property type="match status" value="1"/>
</dbReference>
<dbReference type="AlphaFoldDB" id="A0AAD1UEB9"/>
<dbReference type="InterPro" id="IPR050734">
    <property type="entry name" value="PIH1/Kintoun_subfamily"/>
</dbReference>
<feature type="compositionally biased region" description="Polar residues" evidence="2">
    <location>
        <begin position="8"/>
        <end position="22"/>
    </location>
</feature>
<comment type="caution">
    <text evidence="4">The sequence shown here is derived from an EMBL/GenBank/DDBJ whole genome shotgun (WGS) entry which is preliminary data.</text>
</comment>
<protein>
    <recommendedName>
        <fullName evidence="3">PIH1 N-terminal domain-containing protein</fullName>
    </recommendedName>
</protein>
<keyword evidence="5" id="KW-1185">Reference proteome</keyword>
<reference evidence="4" key="1">
    <citation type="submission" date="2023-07" db="EMBL/GenBank/DDBJ databases">
        <authorList>
            <consortium name="AG Swart"/>
            <person name="Singh M."/>
            <person name="Singh A."/>
            <person name="Seah K."/>
            <person name="Emmerich C."/>
        </authorList>
    </citation>
    <scope>NUCLEOTIDE SEQUENCE</scope>
    <source>
        <strain evidence="4">DP1</strain>
    </source>
</reference>
<accession>A0AAD1UEB9</accession>
<gene>
    <name evidence="4" type="ORF">ECRASSUSDP1_LOCUS8542</name>
</gene>
<dbReference type="PANTHER" id="PTHR22997">
    <property type="entry name" value="PIH1 DOMAIN-CONTAINING PROTEIN 1"/>
    <property type="match status" value="1"/>
</dbReference>
<evidence type="ECO:0000259" key="3">
    <source>
        <dbReference type="Pfam" id="PF08190"/>
    </source>
</evidence>